<dbReference type="SUPFAM" id="SSF52058">
    <property type="entry name" value="L domain-like"/>
    <property type="match status" value="1"/>
</dbReference>
<evidence type="ECO:0000256" key="5">
    <source>
        <dbReference type="ARBA" id="ARBA00022729"/>
    </source>
</evidence>
<keyword evidence="8" id="KW-0675">Receptor</keyword>
<dbReference type="Pfam" id="PF00560">
    <property type="entry name" value="LRR_1"/>
    <property type="match status" value="2"/>
</dbReference>
<evidence type="ECO:0000259" key="13">
    <source>
        <dbReference type="Pfam" id="PF11721"/>
    </source>
</evidence>
<comment type="catalytic activity">
    <reaction evidence="10">
        <text>L-threonyl-[protein] + ATP = O-phospho-L-threonyl-[protein] + ADP + H(+)</text>
        <dbReference type="Rhea" id="RHEA:46608"/>
        <dbReference type="Rhea" id="RHEA-COMP:11060"/>
        <dbReference type="Rhea" id="RHEA-COMP:11605"/>
        <dbReference type="ChEBI" id="CHEBI:15378"/>
        <dbReference type="ChEBI" id="CHEBI:30013"/>
        <dbReference type="ChEBI" id="CHEBI:30616"/>
        <dbReference type="ChEBI" id="CHEBI:61977"/>
        <dbReference type="ChEBI" id="CHEBI:456216"/>
        <dbReference type="EC" id="2.7.11.1"/>
    </reaction>
</comment>
<dbReference type="Pfam" id="PF13855">
    <property type="entry name" value="LRR_8"/>
    <property type="match status" value="1"/>
</dbReference>
<dbReference type="InterPro" id="IPR032675">
    <property type="entry name" value="LRR_dom_sf"/>
</dbReference>
<sequence>MNKKKLIPSCNLALLNYLVSISIISGSFQLLQVTQAQPTLTPTNVSTDPSEAAILNKMFERWGISAASSWNISGELCSGAAIDSTLLQTMSPGIKCDCNSNRTCHITGLRVYDLDVIGAIPDELWNLTFIDDLDLRVNFFTGPISPAIGRLNQMKYLALGNNALSGPLPSEIGSLNQLISLGLGLNNFSGPLPSSFGNLTKLTQIFIASMGLTGTIPSTFADLRSLGILQASDNALTGRIPDFIGNMELRVLRLQGNAFEGPIPASFSNLTTIEELMVSDLSNGSSSLDFLLNLKSLNRLVLRNNNISGSIPSNIGEYRNLTQLDLSFNNLTGSIPESLLNMSSLVHLFLGSNKLVGPLPAQRSTSLHTIDLSYNELSGGFPSWVSQNNMNLNLVANNFTMGDPNSSNLPRGLNCIQRNFPCNRGSPIYSSFAIKCGGAQIRSSDQILYETDNETLGPANFYMTSTSRWAVSNVGLPTDATNPLYKSVSFGQYGNTNDSELFQSARLSAGSLRYYGLGLENGNYTLNLQFAEGLIQDPPLYESTGRRMFDVYIQVCNSSISLCNKERYHMWTCSNFLFKSLLHDKGNINVITCKYIAQD</sequence>
<evidence type="ECO:0000256" key="10">
    <source>
        <dbReference type="ARBA" id="ARBA00047899"/>
    </source>
</evidence>
<dbReference type="InterPro" id="IPR001611">
    <property type="entry name" value="Leu-rich_rpt"/>
</dbReference>
<dbReference type="FunFam" id="3.80.10.10:FF:001380">
    <property type="entry name" value="Os05g0256100 protein"/>
    <property type="match status" value="1"/>
</dbReference>
<name>A0AAV3RJH7_LITER</name>
<dbReference type="AlphaFoldDB" id="A0AAV3RJH7"/>
<keyword evidence="5" id="KW-0732">Signal</keyword>
<dbReference type="Pfam" id="PF11721">
    <property type="entry name" value="Malectin"/>
    <property type="match status" value="1"/>
</dbReference>
<evidence type="ECO:0000256" key="12">
    <source>
        <dbReference type="SAM" id="Phobius"/>
    </source>
</evidence>
<evidence type="ECO:0000256" key="9">
    <source>
        <dbReference type="ARBA" id="ARBA00023180"/>
    </source>
</evidence>
<keyword evidence="12" id="KW-1133">Transmembrane helix</keyword>
<dbReference type="PANTHER" id="PTHR48006">
    <property type="entry name" value="LEUCINE-RICH REPEAT-CONTAINING PROTEIN DDB_G0281931-RELATED"/>
    <property type="match status" value="1"/>
</dbReference>
<organism evidence="14 15">
    <name type="scientific">Lithospermum erythrorhizon</name>
    <name type="common">Purple gromwell</name>
    <name type="synonym">Lithospermum officinale var. erythrorhizon</name>
    <dbReference type="NCBI Taxonomy" id="34254"/>
    <lineage>
        <taxon>Eukaryota</taxon>
        <taxon>Viridiplantae</taxon>
        <taxon>Streptophyta</taxon>
        <taxon>Embryophyta</taxon>
        <taxon>Tracheophyta</taxon>
        <taxon>Spermatophyta</taxon>
        <taxon>Magnoliopsida</taxon>
        <taxon>eudicotyledons</taxon>
        <taxon>Gunneridae</taxon>
        <taxon>Pentapetalae</taxon>
        <taxon>asterids</taxon>
        <taxon>lamiids</taxon>
        <taxon>Boraginales</taxon>
        <taxon>Boraginaceae</taxon>
        <taxon>Boraginoideae</taxon>
        <taxon>Lithospermeae</taxon>
        <taxon>Lithospermum</taxon>
    </lineage>
</organism>
<proteinExistence type="predicted"/>
<dbReference type="InterPro" id="IPR051824">
    <property type="entry name" value="LRR_Rcpt-Like_S/T_Kinase"/>
</dbReference>
<gene>
    <name evidence="14" type="ORF">LIER_27848</name>
</gene>
<dbReference type="InterPro" id="IPR021720">
    <property type="entry name" value="Malectin_dom"/>
</dbReference>
<protein>
    <recommendedName>
        <fullName evidence="2">non-specific serine/threonine protein kinase</fullName>
        <ecNumber evidence="2">2.7.11.1</ecNumber>
    </recommendedName>
</protein>
<keyword evidence="9" id="KW-0325">Glycoprotein</keyword>
<dbReference type="GO" id="GO:0005524">
    <property type="term" value="F:ATP binding"/>
    <property type="evidence" value="ECO:0007669"/>
    <property type="project" value="UniProtKB-KW"/>
</dbReference>
<feature type="transmembrane region" description="Helical" evidence="12">
    <location>
        <begin position="12"/>
        <end position="31"/>
    </location>
</feature>
<evidence type="ECO:0000256" key="8">
    <source>
        <dbReference type="ARBA" id="ARBA00023170"/>
    </source>
</evidence>
<keyword evidence="3" id="KW-0597">Phosphoprotein</keyword>
<dbReference type="EMBL" id="BAABME010009088">
    <property type="protein sequence ID" value="GAA0174462.1"/>
    <property type="molecule type" value="Genomic_DNA"/>
</dbReference>
<keyword evidence="4" id="KW-0808">Transferase</keyword>
<keyword evidence="6" id="KW-0547">Nucleotide-binding</keyword>
<dbReference type="Gene3D" id="3.80.10.10">
    <property type="entry name" value="Ribonuclease Inhibitor"/>
    <property type="match status" value="2"/>
</dbReference>
<dbReference type="GO" id="GO:0005886">
    <property type="term" value="C:plasma membrane"/>
    <property type="evidence" value="ECO:0007669"/>
    <property type="project" value="TreeGrafter"/>
</dbReference>
<comment type="catalytic activity">
    <reaction evidence="11">
        <text>L-seryl-[protein] + ATP = O-phospho-L-seryl-[protein] + ADP + H(+)</text>
        <dbReference type="Rhea" id="RHEA:17989"/>
        <dbReference type="Rhea" id="RHEA-COMP:9863"/>
        <dbReference type="Rhea" id="RHEA-COMP:11604"/>
        <dbReference type="ChEBI" id="CHEBI:15378"/>
        <dbReference type="ChEBI" id="CHEBI:29999"/>
        <dbReference type="ChEBI" id="CHEBI:30616"/>
        <dbReference type="ChEBI" id="CHEBI:83421"/>
        <dbReference type="ChEBI" id="CHEBI:456216"/>
        <dbReference type="EC" id="2.7.11.1"/>
    </reaction>
</comment>
<dbReference type="GO" id="GO:0004674">
    <property type="term" value="F:protein serine/threonine kinase activity"/>
    <property type="evidence" value="ECO:0007669"/>
    <property type="project" value="UniProtKB-EC"/>
</dbReference>
<dbReference type="PANTHER" id="PTHR48006:SF62">
    <property type="entry name" value="LEUCINE-RICH REPEAT TRANSMEMBRANE PROTEIN KINASE"/>
    <property type="match status" value="1"/>
</dbReference>
<comment type="caution">
    <text evidence="14">The sequence shown here is derived from an EMBL/GenBank/DDBJ whole genome shotgun (WGS) entry which is preliminary data.</text>
</comment>
<dbReference type="Gene3D" id="2.60.120.430">
    <property type="entry name" value="Galactose-binding lectin"/>
    <property type="match status" value="1"/>
</dbReference>
<evidence type="ECO:0000256" key="3">
    <source>
        <dbReference type="ARBA" id="ARBA00022553"/>
    </source>
</evidence>
<dbReference type="Proteomes" id="UP001454036">
    <property type="component" value="Unassembled WGS sequence"/>
</dbReference>
<feature type="domain" description="Malectin" evidence="13">
    <location>
        <begin position="431"/>
        <end position="554"/>
    </location>
</feature>
<evidence type="ECO:0000313" key="14">
    <source>
        <dbReference type="EMBL" id="GAA0174462.1"/>
    </source>
</evidence>
<keyword evidence="7" id="KW-0067">ATP-binding</keyword>
<dbReference type="FunFam" id="3.80.10.10:FF:000298">
    <property type="entry name" value="Putative LRR receptor-like serine/threonine-protein kinase"/>
    <property type="match status" value="1"/>
</dbReference>
<evidence type="ECO:0000256" key="4">
    <source>
        <dbReference type="ARBA" id="ARBA00022679"/>
    </source>
</evidence>
<evidence type="ECO:0000256" key="11">
    <source>
        <dbReference type="ARBA" id="ARBA00048679"/>
    </source>
</evidence>
<comment type="subcellular location">
    <subcellularLocation>
        <location evidence="1">Membrane</location>
        <topology evidence="1">Single-pass type I membrane protein</topology>
    </subcellularLocation>
</comment>
<dbReference type="EC" id="2.7.11.1" evidence="2"/>
<dbReference type="PROSITE" id="PS51450">
    <property type="entry name" value="LRR"/>
    <property type="match status" value="1"/>
</dbReference>
<accession>A0AAV3RJH7</accession>
<keyword evidence="12" id="KW-0472">Membrane</keyword>
<evidence type="ECO:0000313" key="15">
    <source>
        <dbReference type="Proteomes" id="UP001454036"/>
    </source>
</evidence>
<evidence type="ECO:0000256" key="1">
    <source>
        <dbReference type="ARBA" id="ARBA00004479"/>
    </source>
</evidence>
<keyword evidence="15" id="KW-1185">Reference proteome</keyword>
<evidence type="ECO:0000256" key="2">
    <source>
        <dbReference type="ARBA" id="ARBA00012513"/>
    </source>
</evidence>
<evidence type="ECO:0000256" key="7">
    <source>
        <dbReference type="ARBA" id="ARBA00022840"/>
    </source>
</evidence>
<reference evidence="14 15" key="1">
    <citation type="submission" date="2024-01" db="EMBL/GenBank/DDBJ databases">
        <title>The complete chloroplast genome sequence of Lithospermum erythrorhizon: insights into the phylogenetic relationship among Boraginaceae species and the maternal lineages of purple gromwells.</title>
        <authorList>
            <person name="Okada T."/>
            <person name="Watanabe K."/>
        </authorList>
    </citation>
    <scope>NUCLEOTIDE SEQUENCE [LARGE SCALE GENOMIC DNA]</scope>
</reference>
<keyword evidence="12" id="KW-0812">Transmembrane</keyword>
<evidence type="ECO:0000256" key="6">
    <source>
        <dbReference type="ARBA" id="ARBA00022741"/>
    </source>
</evidence>